<dbReference type="EMBL" id="AB026643">
    <property type="protein sequence ID" value="BAB09261.1"/>
    <property type="molecule type" value="Genomic_DNA"/>
</dbReference>
<reference evidence="1" key="1">
    <citation type="submission" date="1999-04" db="EMBL/GenBank/DDBJ databases">
        <title>Structural analysis of Arabidopsis thaliana chromosome 5. XI.</title>
        <authorList>
            <person name="Kaneko T."/>
            <person name="Katoh T."/>
            <person name="Asamizu E."/>
            <person name="Sato S."/>
            <person name="Nakamura Y."/>
            <person name="Kotani H."/>
            <person name="Tabata S."/>
        </authorList>
    </citation>
    <scope>NUCLEOTIDE SEQUENCE</scope>
</reference>
<organism evidence="1">
    <name type="scientific">Arabidopsis thaliana</name>
    <name type="common">Mouse-ear cress</name>
    <dbReference type="NCBI Taxonomy" id="3702"/>
    <lineage>
        <taxon>Eukaryota</taxon>
        <taxon>Viridiplantae</taxon>
        <taxon>Streptophyta</taxon>
        <taxon>Embryophyta</taxon>
        <taxon>Tracheophyta</taxon>
        <taxon>Spermatophyta</taxon>
        <taxon>Magnoliopsida</taxon>
        <taxon>eudicotyledons</taxon>
        <taxon>Gunneridae</taxon>
        <taxon>Pentapetalae</taxon>
        <taxon>rosids</taxon>
        <taxon>malvids</taxon>
        <taxon>Brassicales</taxon>
        <taxon>Brassicaceae</taxon>
        <taxon>Camelineae</taxon>
        <taxon>Arabidopsis</taxon>
    </lineage>
</organism>
<accession>Q9FGB4</accession>
<protein>
    <submittedName>
        <fullName evidence="1">Gb|AAD28659.1</fullName>
    </submittedName>
</protein>
<proteinExistence type="predicted"/>
<reference key="2">
    <citation type="journal article" date="2000" name="Nature">
        <title>Sequence and analysis of chromosome 5 of the plant Arabidopsis thaliana.</title>
        <authorList>
            <consortium name="Kazusa DNA Research Institute"/>
            <consortium name="Cold Spring Harbor and Washington University in St Louis Sequencing Consortium"/>
            <consortium name="European Union Arabidopsis Genome Sequencing Consortium"/>
            <person name="Tabata S."/>
            <person name="Kaneko T."/>
            <person name="Nakamura Y."/>
            <person name="Kotani H."/>
            <person name="Kato T."/>
            <person name="Asamizu E."/>
            <person name="Miyajima N."/>
            <person name="Sasamoto S."/>
            <person name="Kimura T."/>
            <person name="Hosouchi T."/>
            <person name="Kawashima K."/>
            <person name="Kohara M."/>
            <person name="Matsumoto M."/>
            <person name="Matsuno A."/>
            <person name="Muraki A."/>
            <person name="Nakayama S."/>
            <person name="Nakazaki N."/>
            <person name="Naruo K."/>
            <person name="Okumura S."/>
            <person name="Shinpo S."/>
            <person name="Takeuchi C."/>
            <person name="Wada T."/>
            <person name="Watanabe A."/>
            <person name="Yamada M."/>
            <person name="Yasuda M."/>
            <person name="Sato S."/>
            <person name="de la Bastide M."/>
            <person name="Huang E."/>
            <person name="Spiegel L."/>
            <person name="Gnoj L."/>
            <person name="O'Shaughnessy A."/>
            <person name="Preston R."/>
            <person name="Habermann K."/>
            <person name="Murray J."/>
            <person name="Johnson D."/>
            <person name="Rohlfing T."/>
            <person name="Nelson J."/>
            <person name="Stoneking T."/>
            <person name="Pepin K."/>
            <person name="Spieth J."/>
            <person name="Sekhon M."/>
            <person name="Armstrong J."/>
            <person name="Becker M."/>
            <person name="Belter E."/>
            <person name="Cordum H."/>
            <person name="Cordes M."/>
            <person name="Courtney L."/>
            <person name="Courtney W."/>
            <person name="Dante M."/>
            <person name="Du H."/>
            <person name="Edwards J."/>
            <person name="Fryman J."/>
            <person name="Haakensen B."/>
            <person name="Lamar E."/>
            <person name="Latreille P."/>
            <person name="Leonard S."/>
            <person name="Meyer R."/>
            <person name="Mulvaney E."/>
            <person name="Ozersky P."/>
            <person name="Riley A."/>
            <person name="Strowmatt C."/>
            <person name="Wagner-McPherson C."/>
            <person name="Wollam A."/>
            <person name="Yoakum M."/>
            <person name="Bell M."/>
            <person name="Dedhia N."/>
            <person name="Parnell L."/>
            <person name="Shah R."/>
            <person name="Rodriguez M."/>
            <person name="See L.H."/>
            <person name="Vil D."/>
            <person name="Baker J."/>
            <person name="Kirchoff K."/>
            <person name="Toth K."/>
            <person name="King L."/>
            <person name="Bahret A."/>
            <person name="Miller B."/>
            <person name="Marra M."/>
            <person name="Martienssen R."/>
            <person name="McCombie W.R."/>
            <person name="Wilson R.K."/>
            <person name="Murphy G."/>
            <person name="Bancroft I."/>
            <person name="Volckaert G."/>
            <person name="Wambutt R."/>
            <person name="Dusterhoft A."/>
            <person name="Stiekema W."/>
            <person name="Pohl T."/>
            <person name="Entian K.D."/>
            <person name="Terryn N."/>
            <person name="Hartley N."/>
            <person name="Bent E."/>
            <person name="Johnson S."/>
            <person name="Langham S.A."/>
            <person name="McCullagh B."/>
            <person name="Robben J."/>
            <person name="Grymonprez B."/>
            <person name="Zimmermann W."/>
            <person name="Ramsperger U."/>
            <person name="Wedler H."/>
            <person name="Balke K."/>
            <person name="Wedler E."/>
            <person name="Peters S."/>
            <person name="van Staveren M."/>
            <person name="Dirkse W."/>
            <person name="Mooijman P."/>
            <person name="Lankhorst R.K."/>
            <person name="Weitzenegger T."/>
            <person name="Bothe G."/>
            <person name="Rose M."/>
            <person name="Hauf J."/>
            <person name="Berneiser S."/>
            <person name="Hempel S."/>
            <person name="Feldpausch M."/>
            <person name="Lamberth S."/>
            <person name="Villarroel R."/>
            <person name="Gielen J."/>
            <person name="Ardiles W."/>
            <person name="Bents O."/>
            <person name="Lemcke K."/>
            <person name="Kolesov G."/>
            <person name="Mayer K."/>
            <person name="Rudd S."/>
            <person name="Schoof H."/>
            <person name="Schueller C."/>
            <person name="Zaccaria P."/>
            <person name="Mewes H.W."/>
            <person name="Bevan M."/>
            <person name="Fransz P."/>
        </authorList>
    </citation>
    <scope>NUCLEOTIDE SEQUENCE [LARGE SCALE GENOMIC DNA]</scope>
    <source>
        <strain>cv. Columbia</strain>
    </source>
</reference>
<dbReference type="AlphaFoldDB" id="Q9FGB4"/>
<name>Q9FGB4_ARATH</name>
<sequence length="128" mass="14621">MVRDKSGDIMVAAFPEIFIPAPILAKIVSYVAEDGVDALKPLVMAGPTFKAAVYSKETLICVRIDKSRYFMWWSMPHSIYYHFFTKCLEANNPHALKAIMYKPIAYENFAAKCYRSTLWAELYGEHEG</sequence>
<evidence type="ECO:0000313" key="1">
    <source>
        <dbReference type="EMBL" id="BAB09261.1"/>
    </source>
</evidence>